<organism evidence="4 5">
    <name type="scientific">Candidatus Thiothrix phosphatis</name>
    <dbReference type="NCBI Taxonomy" id="3112415"/>
    <lineage>
        <taxon>Bacteria</taxon>
        <taxon>Pseudomonadati</taxon>
        <taxon>Pseudomonadota</taxon>
        <taxon>Gammaproteobacteria</taxon>
        <taxon>Thiotrichales</taxon>
        <taxon>Thiotrichaceae</taxon>
        <taxon>Thiothrix</taxon>
    </lineage>
</organism>
<dbReference type="InterPro" id="IPR027417">
    <property type="entry name" value="P-loop_NTPase"/>
</dbReference>
<dbReference type="Proteomes" id="UP001308005">
    <property type="component" value="Unassembled WGS sequence"/>
</dbReference>
<feature type="compositionally biased region" description="Pro residues" evidence="2">
    <location>
        <begin position="1"/>
        <end position="12"/>
    </location>
</feature>
<evidence type="ECO:0000313" key="5">
    <source>
        <dbReference type="Proteomes" id="UP001308005"/>
    </source>
</evidence>
<keyword evidence="5" id="KW-1185">Reference proteome</keyword>
<dbReference type="Gene3D" id="3.30.420.240">
    <property type="match status" value="1"/>
</dbReference>
<evidence type="ECO:0000313" key="4">
    <source>
        <dbReference type="EMBL" id="MEB4591393.1"/>
    </source>
</evidence>
<keyword evidence="1" id="KW-1188">Viral release from host cell</keyword>
<dbReference type="Pfam" id="PF17289">
    <property type="entry name" value="Terminase_6C"/>
    <property type="match status" value="1"/>
</dbReference>
<protein>
    <submittedName>
        <fullName evidence="4">Terminase family protein</fullName>
    </submittedName>
</protein>
<proteinExistence type="predicted"/>
<gene>
    <name evidence="4" type="ORF">VSS37_10420</name>
</gene>
<dbReference type="Pfam" id="PF03237">
    <property type="entry name" value="Terminase_6N"/>
    <property type="match status" value="1"/>
</dbReference>
<accession>A0ABU6CZ86</accession>
<evidence type="ECO:0000256" key="2">
    <source>
        <dbReference type="SAM" id="MobiDB-lite"/>
    </source>
</evidence>
<feature type="region of interest" description="Disordered" evidence="2">
    <location>
        <begin position="1"/>
        <end position="29"/>
    </location>
</feature>
<comment type="caution">
    <text evidence="4">The sequence shown here is derived from an EMBL/GenBank/DDBJ whole genome shotgun (WGS) entry which is preliminary data.</text>
</comment>
<dbReference type="InterPro" id="IPR035421">
    <property type="entry name" value="Terminase_6C"/>
</dbReference>
<reference evidence="5" key="1">
    <citation type="submission" date="2023-07" db="EMBL/GenBank/DDBJ databases">
        <title>The carbon used by Thiothrix.</title>
        <authorList>
            <person name="Chen L."/>
        </authorList>
    </citation>
    <scope>NUCLEOTIDE SEQUENCE [LARGE SCALE GENOMIC DNA]</scope>
</reference>
<evidence type="ECO:0000259" key="3">
    <source>
        <dbReference type="Pfam" id="PF17289"/>
    </source>
</evidence>
<name>A0ABU6CZ86_9GAMM</name>
<dbReference type="Gene3D" id="3.40.50.300">
    <property type="entry name" value="P-loop containing nucleotide triphosphate hydrolases"/>
    <property type="match status" value="1"/>
</dbReference>
<feature type="region of interest" description="Disordered" evidence="2">
    <location>
        <begin position="126"/>
        <end position="150"/>
    </location>
</feature>
<dbReference type="RefSeq" id="WP_324694959.1">
    <property type="nucleotide sequence ID" value="NZ_JAYMYJ010000100.1"/>
</dbReference>
<sequence>MKQSPPQPPPCPDNAGMNDQTAAATAASSRYDAETVEAARAAWVSGEPVSSIAKRLGLNSRRVLYRWRDHYGWDNQRPPESALVSTTRRYNALIDADAKSAADWEEILKLADLILRFEKMEAVRNGEPVGPGRPMGVKNGEGKAKKRKKNDVSHLTEADFARFLAGFAADGSPNVYPHQRLLLDAGKDPLTRRIRFVLKGRQEGMTYIFGYEAWETAVSLGHNQIFISSTKAQAEVFKSYISIIARQHFDVELSGNPVKLVKDGLPWAELHFLSPNSYADSRSGDVYFDECFKTRNWKKMEEIAAPMSTLKQYRTTYFSSPTAISHAAYEIWSGERYGKFHPEFKIDVAVPRHGDCELTHGRLDEDGVWRVALTIHDCIRMGWDKADLDFLRKKTPDPDLFAVTYECQFIDDTSSVFKLEDILACGVNVQEAWLDIDFNADRPAGNLPCTGGYDPAAIGDNASKATMTFPRNEAEKFRLLQKDVWHGLPAPVQVARIRANSERYSYDYMEVDATGPGLFIPSFIREFIPNVVEVQYNPVRVALMIQKGQSVILARRFEYDEDDQTLPLAFLTIYMQGNENGVVKYASRYSKNVGHGDEAWACLHAFMCEPLNPAQSGNSRFSVHE</sequence>
<dbReference type="EMBL" id="JAYMYJ010000100">
    <property type="protein sequence ID" value="MEB4591393.1"/>
    <property type="molecule type" value="Genomic_DNA"/>
</dbReference>
<feature type="domain" description="Terminase large subunit gp17-like C-terminal" evidence="3">
    <location>
        <begin position="451"/>
        <end position="607"/>
    </location>
</feature>
<evidence type="ECO:0000256" key="1">
    <source>
        <dbReference type="ARBA" id="ARBA00022612"/>
    </source>
</evidence>